<dbReference type="InterPro" id="IPR002347">
    <property type="entry name" value="SDR_fam"/>
</dbReference>
<evidence type="ECO:0000256" key="2">
    <source>
        <dbReference type="ARBA" id="ARBA00023002"/>
    </source>
</evidence>
<dbReference type="GO" id="GO:0016491">
    <property type="term" value="F:oxidoreductase activity"/>
    <property type="evidence" value="ECO:0007669"/>
    <property type="project" value="UniProtKB-KW"/>
</dbReference>
<gene>
    <name evidence="3" type="ORF">SCLTRI_LOCUS2219</name>
</gene>
<evidence type="ECO:0000256" key="1">
    <source>
        <dbReference type="ARBA" id="ARBA00006484"/>
    </source>
</evidence>
<keyword evidence="4" id="KW-1185">Reference proteome</keyword>
<sequence length="365" mass="40145">MKESLCRLHSLFHFQFPISSSNIMQTVKNTIAENVGGTHSLAKLEHQFSLEDCPDQSGKVAVITGGSEGIGYGCAHTLLKNNLAKLFIIAVSQEVYDGAVEDISKTISPEAAQKCTFLECDMSDWPAVCKVAHTISESTDRIDILCNLAARGVMTYQLTDYGLDRHMAVNHFGHVVLTSHLLPILKETAEAGHTVRIVNMSSNAHQAAPSDCKFASVDELNKDLGPNRQYGRSKLASILYSRYLARHLTSKYPKILVNAVHPGFVETKMSQVDIHEPYPTLGYGMSVLMKPLKKDQWDGCVSTLYASTAVEKSGLYICPPAIPEPGSELSQDEDLGEQLMKLTKEVIVEKMPKKSVDQGCPLELY</sequence>
<dbReference type="Pfam" id="PF00106">
    <property type="entry name" value="adh_short"/>
    <property type="match status" value="1"/>
</dbReference>
<comment type="similarity">
    <text evidence="1">Belongs to the short-chain dehydrogenases/reductases (SDR) family.</text>
</comment>
<dbReference type="PRINTS" id="PR00081">
    <property type="entry name" value="GDHRDH"/>
</dbReference>
<dbReference type="EMBL" id="CAJHIA010000008">
    <property type="protein sequence ID" value="CAD6442428.1"/>
    <property type="molecule type" value="Genomic_DNA"/>
</dbReference>
<dbReference type="Proteomes" id="UP000624404">
    <property type="component" value="Unassembled WGS sequence"/>
</dbReference>
<protein>
    <submittedName>
        <fullName evidence="3">7a2ea1b5-8092-4fbf-b843-37105ef5f3ed</fullName>
    </submittedName>
</protein>
<dbReference type="Gene3D" id="3.40.50.720">
    <property type="entry name" value="NAD(P)-binding Rossmann-like Domain"/>
    <property type="match status" value="1"/>
</dbReference>
<reference evidence="3" key="1">
    <citation type="submission" date="2020-10" db="EMBL/GenBank/DDBJ databases">
        <authorList>
            <person name="Kusch S."/>
        </authorList>
    </citation>
    <scope>NUCLEOTIDE SEQUENCE</scope>
    <source>
        <strain evidence="3">SwB9</strain>
    </source>
</reference>
<accession>A0A8H2VQG3</accession>
<keyword evidence="2" id="KW-0560">Oxidoreductase</keyword>
<dbReference type="PANTHER" id="PTHR24320">
    <property type="entry name" value="RETINOL DEHYDROGENASE"/>
    <property type="match status" value="1"/>
</dbReference>
<dbReference type="SUPFAM" id="SSF51735">
    <property type="entry name" value="NAD(P)-binding Rossmann-fold domains"/>
    <property type="match status" value="1"/>
</dbReference>
<dbReference type="PANTHER" id="PTHR24320:SF33">
    <property type="entry name" value="OXIDOREDUCTASE BLI-4, MITOCHONDRIAL-RELATED"/>
    <property type="match status" value="1"/>
</dbReference>
<evidence type="ECO:0000313" key="4">
    <source>
        <dbReference type="Proteomes" id="UP000624404"/>
    </source>
</evidence>
<evidence type="ECO:0000313" key="3">
    <source>
        <dbReference type="EMBL" id="CAD6442428.1"/>
    </source>
</evidence>
<name>A0A8H2VQG3_9HELO</name>
<organism evidence="3 4">
    <name type="scientific">Sclerotinia trifoliorum</name>
    <dbReference type="NCBI Taxonomy" id="28548"/>
    <lineage>
        <taxon>Eukaryota</taxon>
        <taxon>Fungi</taxon>
        <taxon>Dikarya</taxon>
        <taxon>Ascomycota</taxon>
        <taxon>Pezizomycotina</taxon>
        <taxon>Leotiomycetes</taxon>
        <taxon>Helotiales</taxon>
        <taxon>Sclerotiniaceae</taxon>
        <taxon>Sclerotinia</taxon>
    </lineage>
</organism>
<dbReference type="OrthoDB" id="191139at2759"/>
<proteinExistence type="inferred from homology"/>
<comment type="caution">
    <text evidence="3">The sequence shown here is derived from an EMBL/GenBank/DDBJ whole genome shotgun (WGS) entry which is preliminary data.</text>
</comment>
<dbReference type="AlphaFoldDB" id="A0A8H2VQG3"/>
<dbReference type="InterPro" id="IPR036291">
    <property type="entry name" value="NAD(P)-bd_dom_sf"/>
</dbReference>